<protein>
    <recommendedName>
        <fullName evidence="6">PiggyBac transposable element-derived protein domain-containing protein</fullName>
    </recommendedName>
</protein>
<organism evidence="4 5">
    <name type="scientific">Leptobrachium leishanense</name>
    <name type="common">Leishan spiny toad</name>
    <dbReference type="NCBI Taxonomy" id="445787"/>
    <lineage>
        <taxon>Eukaryota</taxon>
        <taxon>Metazoa</taxon>
        <taxon>Chordata</taxon>
        <taxon>Craniata</taxon>
        <taxon>Vertebrata</taxon>
        <taxon>Euteleostomi</taxon>
        <taxon>Amphibia</taxon>
        <taxon>Batrachia</taxon>
        <taxon>Anura</taxon>
        <taxon>Pelobatoidea</taxon>
        <taxon>Megophryidae</taxon>
        <taxon>Leptobrachium</taxon>
    </lineage>
</organism>
<dbReference type="Pfam" id="PF13842">
    <property type="entry name" value="zf-Tnp_2"/>
    <property type="match status" value="1"/>
</dbReference>
<dbReference type="Proteomes" id="UP000694569">
    <property type="component" value="Unplaced"/>
</dbReference>
<dbReference type="PANTHER" id="PTHR46599">
    <property type="entry name" value="PIGGYBAC TRANSPOSABLE ELEMENT-DERIVED PROTEIN 4"/>
    <property type="match status" value="1"/>
</dbReference>
<dbReference type="Pfam" id="PF13843">
    <property type="entry name" value="DDE_Tnp_1_7"/>
    <property type="match status" value="1"/>
</dbReference>
<feature type="domain" description="PiggyBac transposable element-derived protein" evidence="3">
    <location>
        <begin position="83"/>
        <end position="450"/>
    </location>
</feature>
<evidence type="ECO:0000256" key="1">
    <source>
        <dbReference type="SAM" id="MobiDB-lite"/>
    </source>
</evidence>
<sequence length="556" mass="64174">MEQFYSAEAYDILTGSESDTLAESDTVTASDVEPLSETSSDGDPSPSTTTSENNWVPANMTSPEVPPFTATPGITVRVEDCEPVSYFSLFMSDDIFEMVVEQTNLFADQYLAANPESYYSRQKMWLPTDVTEIKKFWALTLVMGFVKKPSIRSYWHQNPILATPLFPRVMRRQRYEQILRFLQFNNNLLCPPRKDTLHDRLFKIRPLIKLLSAKFTENYIPDQNICIDESLMKFKGRLIFKQYIPTKRSRYGVKLYKLCESTTGYTWAFRIYEGKDSQLDPPGCPDSIGTNGKIVWDLVYPLFNKGYHLWLDNYYTSIDLFKNLYCFETFACGTVRKNRRGFPQILTRGRKSRGFSSALRQDEVLALRFTDKKDVYMLSTMHNESTVSVSVRGRTENLEKPKCIVDYSKYMGGVDLADQCIQPYLVNRKTRAWYKKIAIYLSQIAVFNSYVLYKKAAIGKPYPFLEFMLEIISKLLLTNAPDTPTLESGDFQRLGGKHFPSRIPPTRCKQSPQKKCRVCHKKGIRKETIYCCPTCPSLPGLCITDCFKIFHTEQHY</sequence>
<proteinExistence type="predicted"/>
<evidence type="ECO:0000259" key="2">
    <source>
        <dbReference type="Pfam" id="PF13842"/>
    </source>
</evidence>
<dbReference type="Ensembl" id="ENSLLET00000020747.1">
    <property type="protein sequence ID" value="ENSLLEP00000019960.1"/>
    <property type="gene ID" value="ENSLLEG00000012676.1"/>
</dbReference>
<evidence type="ECO:0000259" key="3">
    <source>
        <dbReference type="Pfam" id="PF13843"/>
    </source>
</evidence>
<dbReference type="PANTHER" id="PTHR46599:SF3">
    <property type="entry name" value="PIGGYBAC TRANSPOSABLE ELEMENT-DERIVED PROTEIN 4"/>
    <property type="match status" value="1"/>
</dbReference>
<reference evidence="4" key="1">
    <citation type="submission" date="2025-08" db="UniProtKB">
        <authorList>
            <consortium name="Ensembl"/>
        </authorList>
    </citation>
    <scope>IDENTIFICATION</scope>
</reference>
<dbReference type="OrthoDB" id="5985989at2759"/>
<feature type="compositionally biased region" description="Polar residues" evidence="1">
    <location>
        <begin position="53"/>
        <end position="62"/>
    </location>
</feature>
<feature type="compositionally biased region" description="Polar residues" evidence="1">
    <location>
        <begin position="15"/>
        <end position="29"/>
    </location>
</feature>
<keyword evidence="5" id="KW-1185">Reference proteome</keyword>
<feature type="compositionally biased region" description="Low complexity" evidence="1">
    <location>
        <begin position="36"/>
        <end position="52"/>
    </location>
</feature>
<accession>A0A8C5MY69</accession>
<feature type="region of interest" description="Disordered" evidence="1">
    <location>
        <begin position="15"/>
        <end position="67"/>
    </location>
</feature>
<evidence type="ECO:0000313" key="5">
    <source>
        <dbReference type="Proteomes" id="UP000694569"/>
    </source>
</evidence>
<evidence type="ECO:0008006" key="6">
    <source>
        <dbReference type="Google" id="ProtNLM"/>
    </source>
</evidence>
<dbReference type="GeneTree" id="ENSGT00940000164464"/>
<dbReference type="InterPro" id="IPR029526">
    <property type="entry name" value="PGBD"/>
</dbReference>
<evidence type="ECO:0000313" key="4">
    <source>
        <dbReference type="Ensembl" id="ENSLLEP00000019960.1"/>
    </source>
</evidence>
<reference evidence="4" key="2">
    <citation type="submission" date="2025-09" db="UniProtKB">
        <authorList>
            <consortium name="Ensembl"/>
        </authorList>
    </citation>
    <scope>IDENTIFICATION</scope>
</reference>
<feature type="domain" description="PiggyBac transposable element-derived protein 4 C-terminal zinc-finger" evidence="2">
    <location>
        <begin position="507"/>
        <end position="551"/>
    </location>
</feature>
<dbReference type="AlphaFoldDB" id="A0A8C5MY69"/>
<name>A0A8C5MY69_9ANUR</name>
<dbReference type="InterPro" id="IPR032718">
    <property type="entry name" value="PGBD4_Znf_C"/>
</dbReference>